<dbReference type="Pfam" id="PF00392">
    <property type="entry name" value="GntR"/>
    <property type="match status" value="1"/>
</dbReference>
<dbReference type="InterPro" id="IPR036390">
    <property type="entry name" value="WH_DNA-bd_sf"/>
</dbReference>
<keyword evidence="6" id="KW-1185">Reference proteome</keyword>
<dbReference type="PRINTS" id="PR00035">
    <property type="entry name" value="HTHGNTR"/>
</dbReference>
<keyword evidence="2" id="KW-0238">DNA-binding</keyword>
<comment type="caution">
    <text evidence="5">The sequence shown here is derived from an EMBL/GenBank/DDBJ whole genome shotgun (WGS) entry which is preliminary data.</text>
</comment>
<dbReference type="SMART" id="SM00345">
    <property type="entry name" value="HTH_GNTR"/>
    <property type="match status" value="1"/>
</dbReference>
<dbReference type="Proteomes" id="UP000289411">
    <property type="component" value="Unassembled WGS sequence"/>
</dbReference>
<evidence type="ECO:0000313" key="5">
    <source>
        <dbReference type="EMBL" id="RYB06719.1"/>
    </source>
</evidence>
<dbReference type="OrthoDB" id="9812645at2"/>
<dbReference type="SUPFAM" id="SSF46785">
    <property type="entry name" value="Winged helix' DNA-binding domain"/>
    <property type="match status" value="1"/>
</dbReference>
<organism evidence="5 6">
    <name type="scientific">Lichenibacterium ramalinae</name>
    <dbReference type="NCBI Taxonomy" id="2316527"/>
    <lineage>
        <taxon>Bacteria</taxon>
        <taxon>Pseudomonadati</taxon>
        <taxon>Pseudomonadota</taxon>
        <taxon>Alphaproteobacteria</taxon>
        <taxon>Hyphomicrobiales</taxon>
        <taxon>Lichenihabitantaceae</taxon>
        <taxon>Lichenibacterium</taxon>
    </lineage>
</organism>
<evidence type="ECO:0000313" key="6">
    <source>
        <dbReference type="Proteomes" id="UP000289411"/>
    </source>
</evidence>
<keyword evidence="1" id="KW-0805">Transcription regulation</keyword>
<dbReference type="InterPro" id="IPR011711">
    <property type="entry name" value="GntR_C"/>
</dbReference>
<dbReference type="RefSeq" id="WP_129218076.1">
    <property type="nucleotide sequence ID" value="NZ_QYBC01000003.1"/>
</dbReference>
<dbReference type="PANTHER" id="PTHR43537">
    <property type="entry name" value="TRANSCRIPTIONAL REGULATOR, GNTR FAMILY"/>
    <property type="match status" value="1"/>
</dbReference>
<dbReference type="InterPro" id="IPR000524">
    <property type="entry name" value="Tscrpt_reg_HTH_GntR"/>
</dbReference>
<dbReference type="Gene3D" id="1.20.120.530">
    <property type="entry name" value="GntR ligand-binding domain-like"/>
    <property type="match status" value="1"/>
</dbReference>
<evidence type="ECO:0000256" key="2">
    <source>
        <dbReference type="ARBA" id="ARBA00023125"/>
    </source>
</evidence>
<proteinExistence type="predicted"/>
<evidence type="ECO:0000256" key="3">
    <source>
        <dbReference type="ARBA" id="ARBA00023163"/>
    </source>
</evidence>
<dbReference type="CDD" id="cd07377">
    <property type="entry name" value="WHTH_GntR"/>
    <property type="match status" value="1"/>
</dbReference>
<dbReference type="SUPFAM" id="SSF48008">
    <property type="entry name" value="GntR ligand-binding domain-like"/>
    <property type="match status" value="1"/>
</dbReference>
<dbReference type="EMBL" id="QYBC01000003">
    <property type="protein sequence ID" value="RYB06719.1"/>
    <property type="molecule type" value="Genomic_DNA"/>
</dbReference>
<dbReference type="Pfam" id="PF07729">
    <property type="entry name" value="FCD"/>
    <property type="match status" value="1"/>
</dbReference>
<protein>
    <submittedName>
        <fullName evidence="5">FadR family transcriptional regulator</fullName>
    </submittedName>
</protein>
<reference evidence="5 6" key="2">
    <citation type="submission" date="2019-02" db="EMBL/GenBank/DDBJ databases">
        <title>'Lichenibacterium ramalinii' gen. nov. sp. nov., 'Lichenibacterium minor' gen. nov. sp. nov.</title>
        <authorList>
            <person name="Pankratov T."/>
        </authorList>
    </citation>
    <scope>NUCLEOTIDE SEQUENCE [LARGE SCALE GENOMIC DNA]</scope>
    <source>
        <strain evidence="5 6">RmlP001</strain>
    </source>
</reference>
<accession>A0A4Q2RHX7</accession>
<dbReference type="GO" id="GO:0003700">
    <property type="term" value="F:DNA-binding transcription factor activity"/>
    <property type="evidence" value="ECO:0007669"/>
    <property type="project" value="InterPro"/>
</dbReference>
<dbReference type="SMART" id="SM00895">
    <property type="entry name" value="FCD"/>
    <property type="match status" value="1"/>
</dbReference>
<dbReference type="InterPro" id="IPR008920">
    <property type="entry name" value="TF_FadR/GntR_C"/>
</dbReference>
<gene>
    <name evidence="5" type="ORF">D3272_05175</name>
</gene>
<dbReference type="AlphaFoldDB" id="A0A4Q2RHX7"/>
<reference evidence="5 6" key="1">
    <citation type="submission" date="2018-09" db="EMBL/GenBank/DDBJ databases">
        <authorList>
            <person name="Grouzdev D.S."/>
            <person name="Krutkina M.S."/>
        </authorList>
    </citation>
    <scope>NUCLEOTIDE SEQUENCE [LARGE SCALE GENOMIC DNA]</scope>
    <source>
        <strain evidence="5 6">RmlP001</strain>
    </source>
</reference>
<dbReference type="PROSITE" id="PS50949">
    <property type="entry name" value="HTH_GNTR"/>
    <property type="match status" value="1"/>
</dbReference>
<name>A0A4Q2RHX7_9HYPH</name>
<dbReference type="PANTHER" id="PTHR43537:SF5">
    <property type="entry name" value="UXU OPERON TRANSCRIPTIONAL REGULATOR"/>
    <property type="match status" value="1"/>
</dbReference>
<dbReference type="Gene3D" id="1.10.10.10">
    <property type="entry name" value="Winged helix-like DNA-binding domain superfamily/Winged helix DNA-binding domain"/>
    <property type="match status" value="1"/>
</dbReference>
<dbReference type="InterPro" id="IPR036388">
    <property type="entry name" value="WH-like_DNA-bd_sf"/>
</dbReference>
<feature type="domain" description="HTH gntR-type" evidence="4">
    <location>
        <begin position="10"/>
        <end position="78"/>
    </location>
</feature>
<evidence type="ECO:0000256" key="1">
    <source>
        <dbReference type="ARBA" id="ARBA00023015"/>
    </source>
</evidence>
<dbReference type="GO" id="GO:0003677">
    <property type="term" value="F:DNA binding"/>
    <property type="evidence" value="ECO:0007669"/>
    <property type="project" value="UniProtKB-KW"/>
</dbReference>
<evidence type="ECO:0000259" key="4">
    <source>
        <dbReference type="PROSITE" id="PS50949"/>
    </source>
</evidence>
<sequence length="233" mass="25190">MGEGRRQDPRRIYQQVADEIRALIRGGRFAMGARLPAERDLALQLGVSRPSLREALVALEIEGTVEIRLGAGVYVTAGPDRAPGATLAMGESPSELMHGRMTIEGPVTVLACARMTPATLAALRGTLERMRAAVASGDDPAADDRLFHVTIARQSGNGLLARIVGDLFDGRHSRLSTRISTRFENRDTWAAALSEHEAILAALDANDPLLAEVAMRRHLQRSADRWLSGLQAP</sequence>
<keyword evidence="3" id="KW-0804">Transcription</keyword>